<feature type="transmembrane region" description="Helical" evidence="6">
    <location>
        <begin position="1746"/>
        <end position="1771"/>
    </location>
</feature>
<dbReference type="GO" id="GO:0006606">
    <property type="term" value="P:protein import into nucleus"/>
    <property type="evidence" value="ECO:0007669"/>
    <property type="project" value="TreeGrafter"/>
</dbReference>
<protein>
    <recommendedName>
        <fullName evidence="7">Importin N-terminal domain-containing protein</fullName>
    </recommendedName>
</protein>
<feature type="transmembrane region" description="Helical" evidence="6">
    <location>
        <begin position="1620"/>
        <end position="1644"/>
    </location>
</feature>
<dbReference type="InterPro" id="IPR011012">
    <property type="entry name" value="Longin-like_dom_sf"/>
</dbReference>
<dbReference type="InterPro" id="IPR057941">
    <property type="entry name" value="TPR_TNPO3_IPO13_2nd"/>
</dbReference>
<keyword evidence="9" id="KW-1185">Reference proteome</keyword>
<dbReference type="GO" id="GO:0006865">
    <property type="term" value="P:amino acid transport"/>
    <property type="evidence" value="ECO:0007669"/>
    <property type="project" value="InterPro"/>
</dbReference>
<dbReference type="PANTHER" id="PTHR12363:SF53">
    <property type="entry name" value="MRNA TRANSPORT REGULATOR MTR10"/>
    <property type="match status" value="1"/>
</dbReference>
<name>A0A8H7RLD0_9FUNG</name>
<evidence type="ECO:0000256" key="5">
    <source>
        <dbReference type="ARBA" id="ARBA00023136"/>
    </source>
</evidence>
<keyword evidence="5 6" id="KW-0472">Membrane</keyword>
<evidence type="ECO:0000256" key="6">
    <source>
        <dbReference type="SAM" id="Phobius"/>
    </source>
</evidence>
<evidence type="ECO:0000313" key="9">
    <source>
        <dbReference type="Proteomes" id="UP000603453"/>
    </source>
</evidence>
<feature type="transmembrane region" description="Helical" evidence="6">
    <location>
        <begin position="1706"/>
        <end position="1726"/>
    </location>
</feature>
<dbReference type="SUPFAM" id="SSF48371">
    <property type="entry name" value="ARM repeat"/>
    <property type="match status" value="1"/>
</dbReference>
<dbReference type="InterPro" id="IPR013598">
    <property type="entry name" value="Exportin-1/Importin-b-like"/>
</dbReference>
<dbReference type="InterPro" id="IPR051345">
    <property type="entry name" value="Importin_beta-like_NTR"/>
</dbReference>
<dbReference type="PANTHER" id="PTHR12363">
    <property type="entry name" value="TRANSPORTIN 3 AND IMPORTIN 13"/>
    <property type="match status" value="1"/>
</dbReference>
<feature type="transmembrane region" description="Helical" evidence="6">
    <location>
        <begin position="1515"/>
        <end position="1538"/>
    </location>
</feature>
<dbReference type="FunFam" id="1.20.1740.10:FF:000001">
    <property type="entry name" value="Amino acid permease"/>
    <property type="match status" value="1"/>
</dbReference>
<feature type="transmembrane region" description="Helical" evidence="6">
    <location>
        <begin position="1830"/>
        <end position="1853"/>
    </location>
</feature>
<dbReference type="GO" id="GO:0031267">
    <property type="term" value="F:small GTPase binding"/>
    <property type="evidence" value="ECO:0007669"/>
    <property type="project" value="InterPro"/>
</dbReference>
<dbReference type="Gene3D" id="3.30.450.60">
    <property type="match status" value="1"/>
</dbReference>
<dbReference type="GO" id="GO:0005737">
    <property type="term" value="C:cytoplasm"/>
    <property type="evidence" value="ECO:0007669"/>
    <property type="project" value="TreeGrafter"/>
</dbReference>
<dbReference type="Pfam" id="PF24138">
    <property type="entry name" value="TPR_TNPO3_IPO13_2nd"/>
    <property type="match status" value="1"/>
</dbReference>
<dbReference type="InterPro" id="IPR004840">
    <property type="entry name" value="Amino_acid_permease_CS"/>
</dbReference>
<dbReference type="InterPro" id="IPR004841">
    <property type="entry name" value="AA-permease/SLC12A_dom"/>
</dbReference>
<feature type="transmembrane region" description="Helical" evidence="6">
    <location>
        <begin position="1805"/>
        <end position="1824"/>
    </location>
</feature>
<dbReference type="InterPro" id="IPR001494">
    <property type="entry name" value="Importin-beta_N"/>
</dbReference>
<organism evidence="8 9">
    <name type="scientific">Mucor saturninus</name>
    <dbReference type="NCBI Taxonomy" id="64648"/>
    <lineage>
        <taxon>Eukaryota</taxon>
        <taxon>Fungi</taxon>
        <taxon>Fungi incertae sedis</taxon>
        <taxon>Mucoromycota</taxon>
        <taxon>Mucoromycotina</taxon>
        <taxon>Mucoromycetes</taxon>
        <taxon>Mucorales</taxon>
        <taxon>Mucorineae</taxon>
        <taxon>Mucoraceae</taxon>
        <taxon>Mucor</taxon>
    </lineage>
</organism>
<dbReference type="PROSITE" id="PS50166">
    <property type="entry name" value="IMPORTIN_B_NT"/>
    <property type="match status" value="1"/>
</dbReference>
<dbReference type="Pfam" id="PF24139">
    <property type="entry name" value="TPR_TNPO3_IPO13_4th"/>
    <property type="match status" value="1"/>
</dbReference>
<keyword evidence="3 6" id="KW-0812">Transmembrane</keyword>
<comment type="subcellular location">
    <subcellularLocation>
        <location evidence="1">Membrane</location>
        <topology evidence="1">Multi-pass membrane protein</topology>
    </subcellularLocation>
</comment>
<dbReference type="Pfam" id="PF03810">
    <property type="entry name" value="IBN_N"/>
    <property type="match status" value="1"/>
</dbReference>
<dbReference type="InterPro" id="IPR022775">
    <property type="entry name" value="AP_mu_sigma_su"/>
</dbReference>
<evidence type="ECO:0000256" key="2">
    <source>
        <dbReference type="ARBA" id="ARBA00022448"/>
    </source>
</evidence>
<evidence type="ECO:0000256" key="3">
    <source>
        <dbReference type="ARBA" id="ARBA00022692"/>
    </source>
</evidence>
<dbReference type="Gene3D" id="1.25.10.10">
    <property type="entry name" value="Leucine-rich Repeat Variant"/>
    <property type="match status" value="1"/>
</dbReference>
<feature type="transmembrane region" description="Helical" evidence="6">
    <location>
        <begin position="1593"/>
        <end position="1614"/>
    </location>
</feature>
<dbReference type="Proteomes" id="UP000603453">
    <property type="component" value="Unassembled WGS sequence"/>
</dbReference>
<dbReference type="Pfam" id="PF01217">
    <property type="entry name" value="Clat_adaptor_s"/>
    <property type="match status" value="1"/>
</dbReference>
<feature type="transmembrane region" description="Helical" evidence="6">
    <location>
        <begin position="1905"/>
        <end position="1924"/>
    </location>
</feature>
<accession>A0A8H7RLD0</accession>
<dbReference type="EMBL" id="JAEPRD010000004">
    <property type="protein sequence ID" value="KAG2213079.1"/>
    <property type="molecule type" value="Genomic_DNA"/>
</dbReference>
<dbReference type="InterPro" id="IPR016024">
    <property type="entry name" value="ARM-type_fold"/>
</dbReference>
<dbReference type="SUPFAM" id="SSF64356">
    <property type="entry name" value="SNARE-like"/>
    <property type="match status" value="1"/>
</dbReference>
<evidence type="ECO:0000256" key="4">
    <source>
        <dbReference type="ARBA" id="ARBA00022989"/>
    </source>
</evidence>
<dbReference type="InterPro" id="IPR058537">
    <property type="entry name" value="TPR_TNPO3_IPO13_4th"/>
</dbReference>
<evidence type="ECO:0000256" key="1">
    <source>
        <dbReference type="ARBA" id="ARBA00004141"/>
    </source>
</evidence>
<keyword evidence="4 6" id="KW-1133">Transmembrane helix</keyword>
<feature type="domain" description="Importin N-terminal" evidence="7">
    <location>
        <begin position="26"/>
        <end position="93"/>
    </location>
</feature>
<comment type="caution">
    <text evidence="8">The sequence shown here is derived from an EMBL/GenBank/DDBJ whole genome shotgun (WGS) entry which is preliminary data.</text>
</comment>
<reference evidence="8" key="1">
    <citation type="submission" date="2020-12" db="EMBL/GenBank/DDBJ databases">
        <title>Metabolic potential, ecology and presence of endohyphal bacteria is reflected in genomic diversity of Mucoromycotina.</title>
        <authorList>
            <person name="Muszewska A."/>
            <person name="Okrasinska A."/>
            <person name="Steczkiewicz K."/>
            <person name="Drgas O."/>
            <person name="Orlowska M."/>
            <person name="Perlinska-Lenart U."/>
            <person name="Aleksandrzak-Piekarczyk T."/>
            <person name="Szatraj K."/>
            <person name="Zielenkiewicz U."/>
            <person name="Pilsyk S."/>
            <person name="Malc E."/>
            <person name="Mieczkowski P."/>
            <person name="Kruszewska J.S."/>
            <person name="Biernat P."/>
            <person name="Pawlowska J."/>
        </authorList>
    </citation>
    <scope>NUCLEOTIDE SEQUENCE</scope>
    <source>
        <strain evidence="8">WA0000017839</strain>
    </source>
</reference>
<feature type="transmembrane region" description="Helical" evidence="6">
    <location>
        <begin position="1565"/>
        <end position="1586"/>
    </location>
</feature>
<dbReference type="Pfam" id="PF00324">
    <property type="entry name" value="AA_permease"/>
    <property type="match status" value="1"/>
</dbReference>
<proteinExistence type="predicted"/>
<dbReference type="Gene3D" id="1.20.1740.10">
    <property type="entry name" value="Amino acid/polyamine transporter I"/>
    <property type="match status" value="1"/>
</dbReference>
<dbReference type="SMART" id="SM00913">
    <property type="entry name" value="IBN_N"/>
    <property type="match status" value="1"/>
</dbReference>
<dbReference type="GO" id="GO:0016020">
    <property type="term" value="C:membrane"/>
    <property type="evidence" value="ECO:0007669"/>
    <property type="project" value="UniProtKB-SubCell"/>
</dbReference>
<dbReference type="GO" id="GO:0055085">
    <property type="term" value="P:transmembrane transport"/>
    <property type="evidence" value="ECO:0007669"/>
    <property type="project" value="InterPro"/>
</dbReference>
<gene>
    <name evidence="8" type="ORF">INT47_011228</name>
</gene>
<dbReference type="OrthoDB" id="435593at2759"/>
<dbReference type="PROSITE" id="PS00218">
    <property type="entry name" value="AMINO_ACID_PERMEASE_1"/>
    <property type="match status" value="1"/>
</dbReference>
<evidence type="ECO:0000259" key="7">
    <source>
        <dbReference type="PROSITE" id="PS50166"/>
    </source>
</evidence>
<dbReference type="Pfam" id="PF24140">
    <property type="entry name" value="TPR_TNPO3_IPO13_3rd"/>
    <property type="match status" value="1"/>
</dbReference>
<feature type="transmembrane region" description="Helical" evidence="6">
    <location>
        <begin position="1874"/>
        <end position="1893"/>
    </location>
</feature>
<sequence length="1980" mass="221976">METTSRVVEALDTLYASTDNKLKRDADRWLGSFQKTPEAWTVADYLLKQKDALVPTRLFAAQTFKQKITYDLGDLDAQARAQLRDSLVELLWQSVTGPKAIMVQLCLALADLAIQMLEWKTVIPDLVEKFKETPVCLLQLLSVLPEEMNNNTKLPLTDAEYKQRGAELIDSNAERVLQLLTMYMQSSGTDLALQELIFTCFSSWIRSGELDIQTLSQSPLLEFAFKSLASEALFDVAVDVVCEIIYETRDVNECQAIIQQIYPLFTPMVEKLAVAIEEEDDDTVRGYCRVFVSAGEAYINLIGSHPEAFSTLMDGILKCTAYKELDIVPLTFKFWYELSNLLQTSTYAGAIPQFLGYYDALVDIMIVHLHYPDDLESMTAADRDDFRDFRHQMGDTLKDCCRILTPQRCLVKPMNLLTALLNTPDATWQQIEAPIFSLRVMGSEVPAEEDQVMPHIMEFLSKLPDHPKIRYAATLVISRYSFWTKCHPQYITYQLNFISSGFQNSEVAAASALALKNLCKDCSELLVDYISQLHLFYLNVVKTLPFRDVLEVTQAVSYVMTVIPVSEIEKALQLFCLPIAQDLHAIVSKGKDALSQDDCVKIGDILEQISVFFDVIQPKVELGQAHPCVTFISELWPVLDITLSQFGDVNTVTEPLCKCFNSFMRSYGPHFIPLLPQLMDRLVNAFEATGQSCYLWVSFKLVREYAVDAGDAALPCFQLVQRLSVSMFSKLQQVDEMPDVIEEYFRMMSAYLDKAAVLLVNDELVKTVFQAGLVSLTIHEAHALGAVLVFFTRLLEQGQVLGLYREYGNQLVAVLFNGLMNNYHHDSIPDVAALLKSLAERLPQESSQWMIQVVNNVPQDYMSNQHKNDYIANWTGAIQDGQWAKVRRVLSDFVTAYRRRNTNKDRRTYVQYTTTVTSTTNVVPKMVHLPPVLPTVIPAACKNVDFRWLGSDRRFWDGWVSKAMFMKRNGQFTRKNVRIQAGETICIAVLLGPIPAVASNGLHYASSDSIVMTARGEKTQIPITLDQHPTQTNAYFAAVTFHLQDIYTLQTSVEYRSYFWEQPHFHQYLPNRFSSRNSLTVTQAAAEEEQAEANANGQKCDLLHHPFQWKHVAAWVDDEQFVPPCRLDDTTDVLRQKVIHVWGQEHIRRNLQFLDGDSTCNDEDLGLPTTLLGGDTAIYFGGEENSDQGVADIVLLGTGNEGWRQTPNEFAAAFTASLNELLNVYTGQELIVVKTNHYVDSFHAGVTAGKSLAFANIIRSTLLEFNQTRVVLWDTHQIGVDQPCLVTPVENAMLLNIIQHYYRDNMHKEIKSRGFITGQTRFARYYQNDPENPTFELQVARGCITRKPSQNEFSLLELIQFSVECMDSYFEKVTELDLVYNLEKVHMIMDEIIVKGLILETNHDRVLALINGLAQKKKTVVYMSEKHQLEMEGVSAVDHRYDSQKLEEYEKSADAPSYISNANQNTDDVEALQHGTKRGLDARHIQMISLGGAIGTGLFLNSGSNIAEAGPAGALIAYCVVGFMVYCIMTCLGEMATFMPVSGSFNHYATRFVEPSLGFALGWNYWFSAVTIATELAAAATIIKYWKEVLPDAAWSTIFLVIIVGVNFLGVRIYGELEYWFALIKIIIVIVFIIIAILTTAGAVGGKTIGFEYWNTPGAFNNGAVGTISVLLSAGFSFQGTEVVGITAGEAKNPTKTVPRAIRNTFWRIIIFYICTILLLGMCIPYDDNDLQTADGGPGTASFTLVFKLAGIAAGADVINAIVLTSVLSAANSSLYTTSRTLLGLARDGNAPAFLGRVNRHGAPYMAVLFSSVVGFACVFVSIYSAEVAFVWFLSITAVSGFISWAGISGVHIRFRRAYIRQGRSVAELPYKAFGYPFSGIFATVLCILIILGQGYTAFTPQFDGLTFVMNYIGILPFLVCYIGHKLVTRKKVIPLEEVDFESGRVTRFDIEKDNEEVDEAIANLPKWQRYMKKTLNVIS</sequence>
<evidence type="ECO:0000313" key="8">
    <source>
        <dbReference type="EMBL" id="KAG2213079.1"/>
    </source>
</evidence>
<dbReference type="InterPro" id="IPR011989">
    <property type="entry name" value="ARM-like"/>
</dbReference>
<keyword evidence="2" id="KW-0813">Transport</keyword>
<dbReference type="Pfam" id="PF08389">
    <property type="entry name" value="Xpo1"/>
    <property type="match status" value="1"/>
</dbReference>
<dbReference type="InterPro" id="IPR057942">
    <property type="entry name" value="TPR_TNPO3_IPO13_3rd"/>
</dbReference>